<dbReference type="Proteomes" id="UP000748531">
    <property type="component" value="Unassembled WGS sequence"/>
</dbReference>
<evidence type="ECO:0000256" key="1">
    <source>
        <dbReference type="SAM" id="MobiDB-lite"/>
    </source>
</evidence>
<keyword evidence="3" id="KW-1185">Reference proteome</keyword>
<comment type="caution">
    <text evidence="2">The sequence shown here is derived from an EMBL/GenBank/DDBJ whole genome shotgun (WGS) entry which is preliminary data.</text>
</comment>
<feature type="region of interest" description="Disordered" evidence="1">
    <location>
        <begin position="183"/>
        <end position="215"/>
    </location>
</feature>
<dbReference type="EMBL" id="LUCH01004925">
    <property type="protein sequence ID" value="KAF5398515.1"/>
    <property type="molecule type" value="Genomic_DNA"/>
</dbReference>
<sequence length="215" mass="23460">MLFYSTPCLPQRINGNVINSQNVYRSIYNPPPSNVPTPTLVGAKTLNGLYGQGNRTVFSDDQNSHQAPQVTSTINFNPMGASMIRTEGVGNGIPSETNGSLTGSLVLTNETRDAVSATKDNPTDVTTFNFTREVRLHRDCAIGRHSTIYDPAGRSLSGRTQNEPFYTGSLPRLNAAVRTKHSISQQRELSKTTKSAANNKQHLRDNGHRIGMGML</sequence>
<accession>A0A8J4WPH7</accession>
<dbReference type="AlphaFoldDB" id="A0A8J4WPH7"/>
<gene>
    <name evidence="2" type="ORF">PHET_08377</name>
</gene>
<reference evidence="2" key="1">
    <citation type="submission" date="2019-05" db="EMBL/GenBank/DDBJ databases">
        <title>Annotation for the trematode Paragonimus heterotremus.</title>
        <authorList>
            <person name="Choi Y.-J."/>
        </authorList>
    </citation>
    <scope>NUCLEOTIDE SEQUENCE</scope>
    <source>
        <strain evidence="2">LC</strain>
    </source>
</reference>
<organism evidence="2 3">
    <name type="scientific">Paragonimus heterotremus</name>
    <dbReference type="NCBI Taxonomy" id="100268"/>
    <lineage>
        <taxon>Eukaryota</taxon>
        <taxon>Metazoa</taxon>
        <taxon>Spiralia</taxon>
        <taxon>Lophotrochozoa</taxon>
        <taxon>Platyhelminthes</taxon>
        <taxon>Trematoda</taxon>
        <taxon>Digenea</taxon>
        <taxon>Plagiorchiida</taxon>
        <taxon>Troglotremata</taxon>
        <taxon>Troglotrematidae</taxon>
        <taxon>Paragonimus</taxon>
    </lineage>
</organism>
<feature type="compositionally biased region" description="Polar residues" evidence="1">
    <location>
        <begin position="183"/>
        <end position="200"/>
    </location>
</feature>
<protein>
    <submittedName>
        <fullName evidence="2">Uncharacterized protein</fullName>
    </submittedName>
</protein>
<name>A0A8J4WPH7_9TREM</name>
<proteinExistence type="predicted"/>
<dbReference type="OrthoDB" id="10425337at2759"/>
<evidence type="ECO:0000313" key="3">
    <source>
        <dbReference type="Proteomes" id="UP000748531"/>
    </source>
</evidence>
<evidence type="ECO:0000313" key="2">
    <source>
        <dbReference type="EMBL" id="KAF5398515.1"/>
    </source>
</evidence>